<feature type="region of interest" description="Disordered" evidence="1">
    <location>
        <begin position="162"/>
        <end position="312"/>
    </location>
</feature>
<proteinExistence type="predicted"/>
<accession>A0A4S8S5L1</accession>
<gene>
    <name evidence="2" type="ORF">D6D28_09113</name>
</gene>
<comment type="caution">
    <text evidence="2">The sequence shown here is derived from an EMBL/GenBank/DDBJ whole genome shotgun (WGS) entry which is preliminary data.</text>
</comment>
<evidence type="ECO:0000313" key="2">
    <source>
        <dbReference type="EMBL" id="THV65424.1"/>
    </source>
</evidence>
<evidence type="ECO:0000256" key="1">
    <source>
        <dbReference type="SAM" id="MobiDB-lite"/>
    </source>
</evidence>
<evidence type="ECO:0000313" key="3">
    <source>
        <dbReference type="Proteomes" id="UP000304951"/>
    </source>
</evidence>
<feature type="compositionally biased region" description="Polar residues" evidence="1">
    <location>
        <begin position="206"/>
        <end position="216"/>
    </location>
</feature>
<feature type="compositionally biased region" description="Polar residues" evidence="1">
    <location>
        <begin position="279"/>
        <end position="295"/>
    </location>
</feature>
<organism evidence="2 3">
    <name type="scientific">Aureobasidium pullulans</name>
    <name type="common">Black yeast</name>
    <name type="synonym">Pullularia pullulans</name>
    <dbReference type="NCBI Taxonomy" id="5580"/>
    <lineage>
        <taxon>Eukaryota</taxon>
        <taxon>Fungi</taxon>
        <taxon>Dikarya</taxon>
        <taxon>Ascomycota</taxon>
        <taxon>Pezizomycotina</taxon>
        <taxon>Dothideomycetes</taxon>
        <taxon>Dothideomycetidae</taxon>
        <taxon>Dothideales</taxon>
        <taxon>Saccotheciaceae</taxon>
        <taxon>Aureobasidium</taxon>
    </lineage>
</organism>
<name>A0A4S8S5L1_AURPU</name>
<feature type="compositionally biased region" description="Basic and acidic residues" evidence="1">
    <location>
        <begin position="296"/>
        <end position="312"/>
    </location>
</feature>
<dbReference type="EMBL" id="QZAF01000658">
    <property type="protein sequence ID" value="THV65424.1"/>
    <property type="molecule type" value="Genomic_DNA"/>
</dbReference>
<feature type="compositionally biased region" description="Low complexity" evidence="1">
    <location>
        <begin position="162"/>
        <end position="185"/>
    </location>
</feature>
<feature type="compositionally biased region" description="Basic and acidic residues" evidence="1">
    <location>
        <begin position="268"/>
        <end position="278"/>
    </location>
</feature>
<dbReference type="AlphaFoldDB" id="A0A4S8S5L1"/>
<reference evidence="2 3" key="1">
    <citation type="submission" date="2018-10" db="EMBL/GenBank/DDBJ databases">
        <title>Fifty Aureobasidium pullulans genomes reveal a recombining polyextremotolerant generalist.</title>
        <authorList>
            <person name="Gostincar C."/>
            <person name="Turk M."/>
            <person name="Zajc J."/>
            <person name="Gunde-Cimerman N."/>
        </authorList>
    </citation>
    <scope>NUCLEOTIDE SEQUENCE [LARGE SCALE GENOMIC DNA]</scope>
    <source>
        <strain evidence="2 3">EXF-11900</strain>
    </source>
</reference>
<feature type="compositionally biased region" description="Low complexity" evidence="1">
    <location>
        <begin position="247"/>
        <end position="256"/>
    </location>
</feature>
<dbReference type="Proteomes" id="UP000304951">
    <property type="component" value="Unassembled WGS sequence"/>
</dbReference>
<sequence>MVRILRTSPRMASPVVTRDNFVYNDVFLAQVDDNKRHTRASVPELTHLLRPESSSAPPKDQLLHYGLPPSKDKNTAKVRLLQAINAGKLAVPDHVNKLEKEMKKEFVAAAKKAKAAEKTTVASTKGKKRTHEEATTNTKVTLTVGGITISVDQQTAASITSAATAVPSAAKKIKATKTAADTTTAKPRKTKDDVPAPKTRKPVESPATTKSKSSNAADKPVSKTAAAESREKAVSTKPKVASKPKDATTTAKPKATPKSKDAPAAPKPKAEPKTKKLADTNTTKHPSPPKQTARTLKQEDLGGSRNKSESGRDINGTYWLHLRSHSPANVPDFNGPPRISIHHDVDSNKLWGHFTIGSKTGVLRVENFSLENSSVCDFDWRARDMGTDQLRFGRGCEGMMEFGIHGLERGTFNRVFDGLDVEFGVSTITRDTQMDWPEWTDQWEDFVKKAYNR</sequence>
<protein>
    <submittedName>
        <fullName evidence="2">Uncharacterized protein</fullName>
    </submittedName>
</protein>